<name>A0A9X9WCI6_9PROT</name>
<evidence type="ECO:0000256" key="1">
    <source>
        <dbReference type="ARBA" id="ARBA00022729"/>
    </source>
</evidence>
<dbReference type="Gene3D" id="3.40.190.10">
    <property type="entry name" value="Periplasmic binding protein-like II"/>
    <property type="match status" value="2"/>
</dbReference>
<dbReference type="AlphaFoldDB" id="A0A9X9WCI6"/>
<protein>
    <submittedName>
        <fullName evidence="3">Transporter substrate-binding domain-containing protein</fullName>
    </submittedName>
</protein>
<evidence type="ECO:0000313" key="5">
    <source>
        <dbReference type="Proteomes" id="UP000746741"/>
    </source>
</evidence>
<reference evidence="3" key="1">
    <citation type="submission" date="2020-01" db="EMBL/GenBank/DDBJ databases">
        <authorList>
            <person name="Rat A."/>
        </authorList>
    </citation>
    <scope>NUCLEOTIDE SEQUENCE</scope>
    <source>
        <strain evidence="3">LMG 31161</strain>
    </source>
</reference>
<dbReference type="EMBL" id="JAAVUP010000001">
    <property type="protein sequence ID" value="NKE15425.1"/>
    <property type="molecule type" value="Genomic_DNA"/>
</dbReference>
<keyword evidence="5" id="KW-1185">Reference proteome</keyword>
<evidence type="ECO:0000313" key="6">
    <source>
        <dbReference type="Proteomes" id="UP001138708"/>
    </source>
</evidence>
<organism evidence="3 6">
    <name type="scientific">Neoroseomonas oryzicola</name>
    <dbReference type="NCBI Taxonomy" id="535904"/>
    <lineage>
        <taxon>Bacteria</taxon>
        <taxon>Pseudomonadati</taxon>
        <taxon>Pseudomonadota</taxon>
        <taxon>Alphaproteobacteria</taxon>
        <taxon>Acetobacterales</taxon>
        <taxon>Acetobacteraceae</taxon>
        <taxon>Neoroseomonas</taxon>
    </lineage>
</organism>
<dbReference type="EMBL" id="JAAEDK010000004">
    <property type="protein sequence ID" value="MBR0658046.1"/>
    <property type="molecule type" value="Genomic_DNA"/>
</dbReference>
<proteinExistence type="predicted"/>
<dbReference type="Proteomes" id="UP001138708">
    <property type="component" value="Unassembled WGS sequence"/>
</dbReference>
<dbReference type="InterPro" id="IPR001638">
    <property type="entry name" value="Solute-binding_3/MltF_N"/>
</dbReference>
<accession>A0A9X9WCI6</accession>
<evidence type="ECO:0000313" key="4">
    <source>
        <dbReference type="EMBL" id="NKE15425.1"/>
    </source>
</evidence>
<reference evidence="3" key="3">
    <citation type="journal article" date="2021" name="Syst. Appl. Microbiol.">
        <title>Roseomonas hellenica sp. nov., isolated from roots of wild-growing Alkanna tinctoria.</title>
        <authorList>
            <person name="Rat A."/>
            <person name="Naranjo H.D."/>
            <person name="Lebbe L."/>
            <person name="Cnockaert M."/>
            <person name="Krigas N."/>
            <person name="Grigoriadou K."/>
            <person name="Maloupa E."/>
            <person name="Willems A."/>
        </authorList>
    </citation>
    <scope>NUCLEOTIDE SEQUENCE</scope>
    <source>
        <strain evidence="3">LMG 31161</strain>
    </source>
</reference>
<evidence type="ECO:0000259" key="2">
    <source>
        <dbReference type="SMART" id="SM00062"/>
    </source>
</evidence>
<dbReference type="SUPFAM" id="SSF53850">
    <property type="entry name" value="Periplasmic binding protein-like II"/>
    <property type="match status" value="1"/>
</dbReference>
<gene>
    <name evidence="4" type="ORF">GWK15_00570</name>
    <name evidence="3" type="ORF">GXW75_02200</name>
</gene>
<dbReference type="PANTHER" id="PTHR35936">
    <property type="entry name" value="MEMBRANE-BOUND LYTIC MUREIN TRANSGLYCOSYLASE F"/>
    <property type="match status" value="1"/>
</dbReference>
<sequence length="243" mass="25259">MPMDATVIAELAPRGVLRAGINLSNFLLVTGRDEHGSPEGVAPDMARAVAERLGVPLRLVPFASPGLLADACGTDAWDIGLIGAEPQRAETIAFSAAYAEIEATFLVPPGSPIGTIAEVDRPGVRIASTARAAYDLWLERNIREATLLRAESLDGAFALFREKGLEALAGLRPKLIADAASMPGARILDGQFSAVQQAIGTARKNTAGAAFLRGFVEEAKASGLVARLIAKHGVKGLSVASPA</sequence>
<dbReference type="SMART" id="SM00062">
    <property type="entry name" value="PBPb"/>
    <property type="match status" value="1"/>
</dbReference>
<evidence type="ECO:0000313" key="3">
    <source>
        <dbReference type="EMBL" id="MBR0658046.1"/>
    </source>
</evidence>
<comment type="caution">
    <text evidence="3">The sequence shown here is derived from an EMBL/GenBank/DDBJ whole genome shotgun (WGS) entry which is preliminary data.</text>
</comment>
<dbReference type="Proteomes" id="UP000746741">
    <property type="component" value="Unassembled WGS sequence"/>
</dbReference>
<reference evidence="4 5" key="2">
    <citation type="submission" date="2020-02" db="EMBL/GenBank/DDBJ databases">
        <authorList>
            <person name="Sun Q."/>
            <person name="Inoue M."/>
        </authorList>
    </citation>
    <scope>NUCLEOTIDE SEQUENCE [LARGE SCALE GENOMIC DNA]</scope>
    <source>
        <strain evidence="4 5">KCTC 22478</strain>
    </source>
</reference>
<dbReference type="Pfam" id="PF00497">
    <property type="entry name" value="SBP_bac_3"/>
    <property type="match status" value="1"/>
</dbReference>
<feature type="domain" description="Solute-binding protein family 3/N-terminal" evidence="2">
    <location>
        <begin position="16"/>
        <end position="236"/>
    </location>
</feature>
<keyword evidence="1" id="KW-0732">Signal</keyword>
<dbReference type="PANTHER" id="PTHR35936:SF17">
    <property type="entry name" value="ARGININE-BINDING EXTRACELLULAR PROTEIN ARTP"/>
    <property type="match status" value="1"/>
</dbReference>